<feature type="domain" description="Transposase IS66 central" evidence="3">
    <location>
        <begin position="177"/>
        <end position="472"/>
    </location>
</feature>
<dbReference type="Pfam" id="PF13005">
    <property type="entry name" value="zf-IS66"/>
    <property type="match status" value="1"/>
</dbReference>
<dbReference type="Pfam" id="PF13817">
    <property type="entry name" value="DDE_Tnp_IS66_C"/>
    <property type="match status" value="1"/>
</dbReference>
<evidence type="ECO:0000259" key="3">
    <source>
        <dbReference type="Pfam" id="PF03050"/>
    </source>
</evidence>
<dbReference type="InterPro" id="IPR039552">
    <property type="entry name" value="IS66_C"/>
</dbReference>
<dbReference type="PANTHER" id="PTHR33678">
    <property type="entry name" value="BLL1576 PROTEIN"/>
    <property type="match status" value="1"/>
</dbReference>
<reference evidence="8" key="1">
    <citation type="submission" date="2018-06" db="EMBL/GenBank/DDBJ databases">
        <authorList>
            <person name="Cea G.-C."/>
            <person name="William W."/>
        </authorList>
    </citation>
    <scope>NUCLEOTIDE SEQUENCE [LARGE SCALE GENOMIC DNA]</scope>
    <source>
        <strain evidence="8">DB21MT-2</strain>
    </source>
</reference>
<accession>A0A330M8L3</accession>
<name>A0A330M8L3_9GAMM</name>
<dbReference type="EMBL" id="LS483452">
    <property type="protein sequence ID" value="SQH78335.1"/>
    <property type="molecule type" value="Genomic_DNA"/>
</dbReference>
<dbReference type="InterPro" id="IPR024463">
    <property type="entry name" value="Transposase_TnpC_homeodom"/>
</dbReference>
<sequence length="522" mass="59199">MKLAPDNLPNDIDLLKQLLLETLAAKDAEIAELKQSVQRLLEQFRLAQQQRFGVSSESHDYQGELFNEAEVTLDEPAESTADDVSVSPKKRAKRKPLPKDLPREIITHDISEADKLCACGHQLTLMGQDSSEKLKFIPAQISVIEHVRLKYSCKHCDTKGTQANIKQAPVPVSPIPKGFATPSLLSQLITSKYQYALPLYRQETLFKQYGIELSRQTMSDWMMKSAALFKPLYDLLHQHLLTQGVLHADETTLKVINDERVKSYMWVYCSGADRPSIEPRYKGVNSIVLYDYQDGSRASTCVSGFLATEHTVFNGYLQVDGYAAYQRANDKLVGCWAHARRKFKDALVAQGKNNTGKMSKADMALNMIAKLYRIETKIQSLSLKERLYFRRTHSSAQLATLKQWLDKSVQQVSKQSALGRAIHYTINQWPKLSRYLEDGRLNIDNNRAERAVKPFVIGRKNWLFNHNHRGAEASAVLYSIIETAKSNGLTPFDYIEHCLEQLSHPNCDLSSLLPWRVKLGKA</sequence>
<dbReference type="NCBIfam" id="NF033517">
    <property type="entry name" value="transpos_IS66"/>
    <property type="match status" value="1"/>
</dbReference>
<evidence type="ECO:0000256" key="2">
    <source>
        <dbReference type="SAM" id="MobiDB-lite"/>
    </source>
</evidence>
<protein>
    <submittedName>
        <fullName evidence="7">Transposase</fullName>
    </submittedName>
</protein>
<feature type="coiled-coil region" evidence="1">
    <location>
        <begin position="16"/>
        <end position="50"/>
    </location>
</feature>
<feature type="compositionally biased region" description="Acidic residues" evidence="2">
    <location>
        <begin position="72"/>
        <end position="81"/>
    </location>
</feature>
<evidence type="ECO:0000256" key="1">
    <source>
        <dbReference type="SAM" id="Coils"/>
    </source>
</evidence>
<feature type="region of interest" description="Disordered" evidence="2">
    <location>
        <begin position="72"/>
        <end position="98"/>
    </location>
</feature>
<evidence type="ECO:0000313" key="7">
    <source>
        <dbReference type="EMBL" id="SQH78335.1"/>
    </source>
</evidence>
<dbReference type="Pfam" id="PF03050">
    <property type="entry name" value="DDE_Tnp_IS66"/>
    <property type="match status" value="1"/>
</dbReference>
<dbReference type="OrthoDB" id="6248302at2"/>
<feature type="domain" description="Transposase IS66 C-terminal" evidence="6">
    <location>
        <begin position="479"/>
        <end position="515"/>
    </location>
</feature>
<dbReference type="AlphaFoldDB" id="A0A330M8L3"/>
<proteinExistence type="predicted"/>
<dbReference type="InterPro" id="IPR004291">
    <property type="entry name" value="Transposase_IS66_central"/>
</dbReference>
<keyword evidence="1" id="KW-0175">Coiled coil</keyword>
<evidence type="ECO:0000259" key="6">
    <source>
        <dbReference type="Pfam" id="PF13817"/>
    </source>
</evidence>
<gene>
    <name evidence="7" type="ORF">SHEWBE_4375</name>
</gene>
<feature type="domain" description="Transposase IS66 zinc-finger binding" evidence="4">
    <location>
        <begin position="115"/>
        <end position="157"/>
    </location>
</feature>
<dbReference type="Pfam" id="PF13007">
    <property type="entry name" value="LZ_Tnp_IS66"/>
    <property type="match status" value="1"/>
</dbReference>
<organism evidence="7 8">
    <name type="scientific">Shewanella benthica</name>
    <dbReference type="NCBI Taxonomy" id="43661"/>
    <lineage>
        <taxon>Bacteria</taxon>
        <taxon>Pseudomonadati</taxon>
        <taxon>Pseudomonadota</taxon>
        <taxon>Gammaproteobacteria</taxon>
        <taxon>Alteromonadales</taxon>
        <taxon>Shewanellaceae</taxon>
        <taxon>Shewanella</taxon>
    </lineage>
</organism>
<evidence type="ECO:0000259" key="4">
    <source>
        <dbReference type="Pfam" id="PF13005"/>
    </source>
</evidence>
<evidence type="ECO:0000259" key="5">
    <source>
        <dbReference type="Pfam" id="PF13007"/>
    </source>
</evidence>
<dbReference type="InterPro" id="IPR024474">
    <property type="entry name" value="Znf_dom_IS66"/>
</dbReference>
<feature type="domain" description="Transposase TnpC homeodomain" evidence="5">
    <location>
        <begin position="39"/>
        <end position="106"/>
    </location>
</feature>
<dbReference type="KEGG" id="sbk:SHEWBE_4375"/>
<evidence type="ECO:0000313" key="8">
    <source>
        <dbReference type="Proteomes" id="UP000250123"/>
    </source>
</evidence>
<dbReference type="Proteomes" id="UP000250123">
    <property type="component" value="Chromosome SHEWBE"/>
</dbReference>
<dbReference type="RefSeq" id="WP_112353900.1">
    <property type="nucleotide sequence ID" value="NZ_LS483452.1"/>
</dbReference>
<dbReference type="InterPro" id="IPR052344">
    <property type="entry name" value="Transposase-related"/>
</dbReference>